<proteinExistence type="predicted"/>
<feature type="compositionally biased region" description="Basic and acidic residues" evidence="1">
    <location>
        <begin position="362"/>
        <end position="413"/>
    </location>
</feature>
<protein>
    <recommendedName>
        <fullName evidence="4">DUF3300 domain-containing protein</fullName>
    </recommendedName>
</protein>
<dbReference type="AlphaFoldDB" id="A0A1L3GR84"/>
<sequence length="494" mass="58866">MKAATLYHLALGLIIASLFVFGFTFLPTQVRAEDNGYAEASETYSREELAQMLAPIALYPDSLLSQILMASTYPIEVIEADRWRKNNRHLQGETLDDALADEYWDPSVKALCHFPDILSLMSERIGETTNLGNAFLAQEEQVMDTVQELRAAAYAQGNLTSSDRQKVVVEKETIIIQPADPRIVYVPYYDPVTIYGRWWYPAYSPWYWGPPGVSIGFGIGYWPGFYFSFSYGNWSYFNWHRRYVHIDVHKRPRYVHHTRWYTHHGRWHHTPAYRRGVAYRDNRTARKYDQAPRTLHYRRDTRGFPQRQELIRTGRSIDRTRQRMDQQRIDRQQIERTTQTRERVETNRHRGTMTPSIRQPRTRVDTNRSIRTQIERDRKQRGQMTKETRQQRRIDRSEYKKSQQVRVGRDRKASQPAVRMQRQKRIEQTAPRQQVERQPRRQPRDSAFNRIDQGVKERRSSERGRNSWQGRTGNTRENRTTRGINHSYRDRNRR</sequence>
<accession>A0A1L3GR84</accession>
<evidence type="ECO:0000313" key="3">
    <source>
        <dbReference type="Proteomes" id="UP000182517"/>
    </source>
</evidence>
<reference evidence="2 3" key="1">
    <citation type="journal article" date="2017" name="Genome Announc.">
        <title>Complete Genome Sequences of Two Acetylene-Fermenting Pelobacter acetylenicus Strains.</title>
        <authorList>
            <person name="Sutton J.M."/>
            <person name="Baesman S.M."/>
            <person name="Fierst J.L."/>
            <person name="Poret-Peterson A.T."/>
            <person name="Oremland R.S."/>
            <person name="Dunlap D.S."/>
            <person name="Akob D.M."/>
        </authorList>
    </citation>
    <scope>NUCLEOTIDE SEQUENCE [LARGE SCALE GENOMIC DNA]</scope>
    <source>
        <strain evidence="2 3">SFB93</strain>
    </source>
</reference>
<organism evidence="2 3">
    <name type="scientific">Syntrophotalea acetylenivorans</name>
    <dbReference type="NCBI Taxonomy" id="1842532"/>
    <lineage>
        <taxon>Bacteria</taxon>
        <taxon>Pseudomonadati</taxon>
        <taxon>Thermodesulfobacteriota</taxon>
        <taxon>Desulfuromonadia</taxon>
        <taxon>Desulfuromonadales</taxon>
        <taxon>Syntrophotaleaceae</taxon>
        <taxon>Syntrophotalea</taxon>
    </lineage>
</organism>
<dbReference type="PANTHER" id="PTHR40269">
    <property type="entry name" value="OUTER MEMBRANE PROTEIN-RELATED"/>
    <property type="match status" value="1"/>
</dbReference>
<keyword evidence="3" id="KW-1185">Reference proteome</keyword>
<feature type="compositionally biased region" description="Basic and acidic residues" evidence="1">
    <location>
        <begin position="434"/>
        <end position="444"/>
    </location>
</feature>
<dbReference type="InterPro" id="IPR021728">
    <property type="entry name" value="DUF3300"/>
</dbReference>
<dbReference type="KEGG" id="pef:A7E78_11800"/>
<gene>
    <name evidence="2" type="ORF">A7E78_11800</name>
</gene>
<dbReference type="STRING" id="1842532.A7E78_11800"/>
<evidence type="ECO:0008006" key="4">
    <source>
        <dbReference type="Google" id="ProtNLM"/>
    </source>
</evidence>
<dbReference type="RefSeq" id="WP_072284492.1">
    <property type="nucleotide sequence ID" value="NZ_CP015519.1"/>
</dbReference>
<dbReference type="Pfam" id="PF11737">
    <property type="entry name" value="DUF3300"/>
    <property type="match status" value="1"/>
</dbReference>
<name>A0A1L3GR84_9BACT</name>
<feature type="compositionally biased region" description="Basic and acidic residues" evidence="1">
    <location>
        <begin position="453"/>
        <end position="465"/>
    </location>
</feature>
<dbReference type="Proteomes" id="UP000182517">
    <property type="component" value="Chromosome"/>
</dbReference>
<dbReference type="PANTHER" id="PTHR40269:SF1">
    <property type="entry name" value="OUTER MEMBRANE PROTEIN"/>
    <property type="match status" value="1"/>
</dbReference>
<dbReference type="OrthoDB" id="197257at2"/>
<feature type="compositionally biased region" description="Basic and acidic residues" evidence="1">
    <location>
        <begin position="311"/>
        <end position="348"/>
    </location>
</feature>
<evidence type="ECO:0000313" key="2">
    <source>
        <dbReference type="EMBL" id="APG28466.1"/>
    </source>
</evidence>
<dbReference type="EMBL" id="CP015519">
    <property type="protein sequence ID" value="APG28466.1"/>
    <property type="molecule type" value="Genomic_DNA"/>
</dbReference>
<feature type="region of interest" description="Disordered" evidence="1">
    <location>
        <begin position="311"/>
        <end position="494"/>
    </location>
</feature>
<evidence type="ECO:0000256" key="1">
    <source>
        <dbReference type="SAM" id="MobiDB-lite"/>
    </source>
</evidence>